<protein>
    <submittedName>
        <fullName evidence="2">Uncharacterized protein</fullName>
    </submittedName>
</protein>
<feature type="region of interest" description="Disordered" evidence="1">
    <location>
        <begin position="1"/>
        <end position="26"/>
    </location>
</feature>
<organism evidence="2">
    <name type="scientific">uncultured Chloroflexia bacterium</name>
    <dbReference type="NCBI Taxonomy" id="1672391"/>
    <lineage>
        <taxon>Bacteria</taxon>
        <taxon>Bacillati</taxon>
        <taxon>Chloroflexota</taxon>
        <taxon>Chloroflexia</taxon>
        <taxon>environmental samples</taxon>
    </lineage>
</organism>
<sequence length="26" mass="3022">WNGRKIQLPGRRTCGREHVKGSSSRR</sequence>
<accession>A0A6J4K6M7</accession>
<feature type="non-terminal residue" evidence="2">
    <location>
        <position position="1"/>
    </location>
</feature>
<reference evidence="2" key="1">
    <citation type="submission" date="2020-02" db="EMBL/GenBank/DDBJ databases">
        <authorList>
            <person name="Meier V. D."/>
        </authorList>
    </citation>
    <scope>NUCLEOTIDE SEQUENCE</scope>
    <source>
        <strain evidence="2">AVDCRST_MAG26</strain>
    </source>
</reference>
<proteinExistence type="predicted"/>
<dbReference type="AlphaFoldDB" id="A0A6J4K6M7"/>
<name>A0A6J4K6M7_9CHLR</name>
<dbReference type="EMBL" id="CADCTK010001081">
    <property type="protein sequence ID" value="CAA9297128.1"/>
    <property type="molecule type" value="Genomic_DNA"/>
</dbReference>
<evidence type="ECO:0000256" key="1">
    <source>
        <dbReference type="SAM" id="MobiDB-lite"/>
    </source>
</evidence>
<evidence type="ECO:0000313" key="2">
    <source>
        <dbReference type="EMBL" id="CAA9297128.1"/>
    </source>
</evidence>
<gene>
    <name evidence="2" type="ORF">AVDCRST_MAG26-4518</name>
</gene>
<feature type="non-terminal residue" evidence="2">
    <location>
        <position position="26"/>
    </location>
</feature>